<comment type="catalytic activity">
    <reaction evidence="7">
        <text>L-threonyl-[protein] + ATP = O-phospho-L-threonyl-[protein] + ADP + H(+)</text>
        <dbReference type="Rhea" id="RHEA:46608"/>
        <dbReference type="Rhea" id="RHEA-COMP:11060"/>
        <dbReference type="Rhea" id="RHEA-COMP:11605"/>
        <dbReference type="ChEBI" id="CHEBI:15378"/>
        <dbReference type="ChEBI" id="CHEBI:30013"/>
        <dbReference type="ChEBI" id="CHEBI:30616"/>
        <dbReference type="ChEBI" id="CHEBI:61977"/>
        <dbReference type="ChEBI" id="CHEBI:456216"/>
        <dbReference type="EC" id="2.7.11.1"/>
    </reaction>
</comment>
<dbReference type="Pfam" id="PF00069">
    <property type="entry name" value="Pkinase"/>
    <property type="match status" value="1"/>
</dbReference>
<dbReference type="PANTHER" id="PTHR43289:SF34">
    <property type="entry name" value="SERINE_THREONINE-PROTEIN KINASE YBDM-RELATED"/>
    <property type="match status" value="1"/>
</dbReference>
<dbReference type="InterPro" id="IPR000719">
    <property type="entry name" value="Prot_kinase_dom"/>
</dbReference>
<evidence type="ECO:0000256" key="6">
    <source>
        <dbReference type="ARBA" id="ARBA00022840"/>
    </source>
</evidence>
<dbReference type="CDD" id="cd06577">
    <property type="entry name" value="PASTA_pknB"/>
    <property type="match status" value="3"/>
</dbReference>
<dbReference type="PROSITE" id="PS50011">
    <property type="entry name" value="PROTEIN_KINASE_DOM"/>
    <property type="match status" value="1"/>
</dbReference>
<evidence type="ECO:0000259" key="11">
    <source>
        <dbReference type="PROSITE" id="PS51178"/>
    </source>
</evidence>
<keyword evidence="4" id="KW-0547">Nucleotide-binding</keyword>
<keyword evidence="13" id="KW-1185">Reference proteome</keyword>
<evidence type="ECO:0000256" key="1">
    <source>
        <dbReference type="ARBA" id="ARBA00012513"/>
    </source>
</evidence>
<keyword evidence="2" id="KW-0723">Serine/threonine-protein kinase</keyword>
<feature type="transmembrane region" description="Helical" evidence="9">
    <location>
        <begin position="331"/>
        <end position="352"/>
    </location>
</feature>
<keyword evidence="5 12" id="KW-0418">Kinase</keyword>
<name>A0A6I3SCD3_HELMO</name>
<evidence type="ECO:0000256" key="7">
    <source>
        <dbReference type="ARBA" id="ARBA00047899"/>
    </source>
</evidence>
<evidence type="ECO:0000256" key="8">
    <source>
        <dbReference type="ARBA" id="ARBA00048679"/>
    </source>
</evidence>
<evidence type="ECO:0000256" key="2">
    <source>
        <dbReference type="ARBA" id="ARBA00022527"/>
    </source>
</evidence>
<comment type="catalytic activity">
    <reaction evidence="8">
        <text>L-seryl-[protein] + ATP = O-phospho-L-seryl-[protein] + ADP + H(+)</text>
        <dbReference type="Rhea" id="RHEA:17989"/>
        <dbReference type="Rhea" id="RHEA-COMP:9863"/>
        <dbReference type="Rhea" id="RHEA-COMP:11604"/>
        <dbReference type="ChEBI" id="CHEBI:15378"/>
        <dbReference type="ChEBI" id="CHEBI:29999"/>
        <dbReference type="ChEBI" id="CHEBI:30616"/>
        <dbReference type="ChEBI" id="CHEBI:83421"/>
        <dbReference type="ChEBI" id="CHEBI:456216"/>
        <dbReference type="EC" id="2.7.11.1"/>
    </reaction>
</comment>
<gene>
    <name evidence="12" type="primary">pknB</name>
    <name evidence="12" type="ORF">GJ688_01420</name>
</gene>
<feature type="domain" description="Protein kinase" evidence="10">
    <location>
        <begin position="13"/>
        <end position="273"/>
    </location>
</feature>
<keyword evidence="9" id="KW-0472">Membrane</keyword>
<keyword evidence="6" id="KW-0067">ATP-binding</keyword>
<organism evidence="12 13">
    <name type="scientific">Heliobacterium mobile</name>
    <name type="common">Heliobacillus mobilis</name>
    <dbReference type="NCBI Taxonomy" id="28064"/>
    <lineage>
        <taxon>Bacteria</taxon>
        <taxon>Bacillati</taxon>
        <taxon>Bacillota</taxon>
        <taxon>Clostridia</taxon>
        <taxon>Eubacteriales</taxon>
        <taxon>Heliobacteriaceae</taxon>
        <taxon>Heliobacterium</taxon>
    </lineage>
</organism>
<dbReference type="NCBIfam" id="NF033483">
    <property type="entry name" value="PknB_PASTA_kin"/>
    <property type="match status" value="1"/>
</dbReference>
<dbReference type="OrthoDB" id="9788659at2"/>
<keyword evidence="9" id="KW-1133">Transmembrane helix</keyword>
<dbReference type="EC" id="2.7.11.1" evidence="1"/>
<dbReference type="AlphaFoldDB" id="A0A6I3SCD3"/>
<dbReference type="SUPFAM" id="SSF56112">
    <property type="entry name" value="Protein kinase-like (PK-like)"/>
    <property type="match status" value="1"/>
</dbReference>
<dbReference type="Gene3D" id="3.30.200.20">
    <property type="entry name" value="Phosphorylase Kinase, domain 1"/>
    <property type="match status" value="1"/>
</dbReference>
<dbReference type="PANTHER" id="PTHR43289">
    <property type="entry name" value="MITOGEN-ACTIVATED PROTEIN KINASE KINASE KINASE 20-RELATED"/>
    <property type="match status" value="1"/>
</dbReference>
<evidence type="ECO:0000256" key="5">
    <source>
        <dbReference type="ARBA" id="ARBA00022777"/>
    </source>
</evidence>
<dbReference type="Gene3D" id="3.30.10.20">
    <property type="match status" value="3"/>
</dbReference>
<sequence length="637" mass="69926">MATMMGRLFGNRYEIVELLGSGGMAQVYKAWDKLLERAVTIKLLRETLTSDEEFVRRFRREAQAVAGLSHPNIVNVYDVGREGDIDYIVMEFIDGPTLKEVIRSRAPLPPEEAVELGKQISDALEHAHERGIIHRDIKPHNILLNRNGRVKVTDFGIARSVAQNTMTMDRTIVGSVHYLSPEQARGLPVDEKSDIYSLGVVMYELLSGRVPFQGETPIAVALQQIQQTPPPLTTVNQRIPQSLENVIFRAMEKEPSRRYANAQAFRKDLENVFSGKIVGRLPVKDDDSPTMRFDNVIDTSIPVLVNEEAEPVEDGKEKLKAKAKPLQKRQIGLWIGSLIALAIVLFGLTYAWQQYMSVPEATVPKVTGMRHIDAIKALQAAGLEYQINEVNHPDVAKEIVISQDPPENTKVKKTRVVVLTVSKGQKVVKVPSVVGMSQRDAVVALQQANFNVEVIEQSDDKIPPGTVISQTPGANAEQPVETVVRLAVSKGQGQDAKGTMPSLVGTKLADARAKLEPLSVDLKLKTQENSGLEAGTILAQDPAPNSPVKPGDPVLLTVSGTAAPAQTAKTTSVSFLIPNDGKDHMVKIVVQDSRGNREVYNRQHHAGETVNQEVSYTGKGTIQAYSDAVMVLNRQVE</sequence>
<evidence type="ECO:0000256" key="9">
    <source>
        <dbReference type="SAM" id="Phobius"/>
    </source>
</evidence>
<evidence type="ECO:0000256" key="4">
    <source>
        <dbReference type="ARBA" id="ARBA00022741"/>
    </source>
</evidence>
<dbReference type="Pfam" id="PF03793">
    <property type="entry name" value="PASTA"/>
    <property type="match status" value="3"/>
</dbReference>
<dbReference type="SMART" id="SM00220">
    <property type="entry name" value="S_TKc"/>
    <property type="match status" value="1"/>
</dbReference>
<feature type="domain" description="PASTA" evidence="11">
    <location>
        <begin position="494"/>
        <end position="560"/>
    </location>
</feature>
<dbReference type="Gene3D" id="1.10.510.10">
    <property type="entry name" value="Transferase(Phosphotransferase) domain 1"/>
    <property type="match status" value="1"/>
</dbReference>
<dbReference type="GO" id="GO:0005524">
    <property type="term" value="F:ATP binding"/>
    <property type="evidence" value="ECO:0007669"/>
    <property type="project" value="UniProtKB-KW"/>
</dbReference>
<dbReference type="PROSITE" id="PS51178">
    <property type="entry name" value="PASTA"/>
    <property type="match status" value="3"/>
</dbReference>
<dbReference type="InterPro" id="IPR008271">
    <property type="entry name" value="Ser/Thr_kinase_AS"/>
</dbReference>
<dbReference type="FunFam" id="1.10.510.10:FF:000021">
    <property type="entry name" value="Serine/threonine protein kinase"/>
    <property type="match status" value="1"/>
</dbReference>
<dbReference type="GO" id="GO:0004674">
    <property type="term" value="F:protein serine/threonine kinase activity"/>
    <property type="evidence" value="ECO:0007669"/>
    <property type="project" value="UniProtKB-KW"/>
</dbReference>
<dbReference type="FunFam" id="3.30.200.20:FF:000035">
    <property type="entry name" value="Serine/threonine protein kinase Stk1"/>
    <property type="match status" value="1"/>
</dbReference>
<evidence type="ECO:0000313" key="13">
    <source>
        <dbReference type="Proteomes" id="UP000430670"/>
    </source>
</evidence>
<protein>
    <recommendedName>
        <fullName evidence="1">non-specific serine/threonine protein kinase</fullName>
        <ecNumber evidence="1">2.7.11.1</ecNumber>
    </recommendedName>
</protein>
<reference evidence="12 13" key="1">
    <citation type="submission" date="2019-11" db="EMBL/GenBank/DDBJ databases">
        <title>Whole-genome sequence of a the green, strictly anaerobic photosynthetic bacterium Heliobacillus mobilis DSM 6151.</title>
        <authorList>
            <person name="Kyndt J.A."/>
            <person name="Meyer T.E."/>
        </authorList>
    </citation>
    <scope>NUCLEOTIDE SEQUENCE [LARGE SCALE GENOMIC DNA]</scope>
    <source>
        <strain evidence="12 13">DSM 6151</strain>
    </source>
</reference>
<dbReference type="Proteomes" id="UP000430670">
    <property type="component" value="Unassembled WGS sequence"/>
</dbReference>
<dbReference type="InterPro" id="IPR005543">
    <property type="entry name" value="PASTA_dom"/>
</dbReference>
<keyword evidence="9" id="KW-0812">Transmembrane</keyword>
<dbReference type="SMART" id="SM00740">
    <property type="entry name" value="PASTA"/>
    <property type="match status" value="3"/>
</dbReference>
<evidence type="ECO:0000256" key="3">
    <source>
        <dbReference type="ARBA" id="ARBA00022679"/>
    </source>
</evidence>
<accession>A0A6I3SCD3</accession>
<comment type="caution">
    <text evidence="12">The sequence shown here is derived from an EMBL/GenBank/DDBJ whole genome shotgun (WGS) entry which is preliminary data.</text>
</comment>
<dbReference type="PROSITE" id="PS00108">
    <property type="entry name" value="PROTEIN_KINASE_ST"/>
    <property type="match status" value="1"/>
</dbReference>
<feature type="domain" description="PASTA" evidence="11">
    <location>
        <begin position="357"/>
        <end position="423"/>
    </location>
</feature>
<proteinExistence type="predicted"/>
<evidence type="ECO:0000313" key="12">
    <source>
        <dbReference type="EMBL" id="MTV47639.1"/>
    </source>
</evidence>
<feature type="domain" description="PASTA" evidence="11">
    <location>
        <begin position="424"/>
        <end position="490"/>
    </location>
</feature>
<keyword evidence="3" id="KW-0808">Transferase</keyword>
<dbReference type="EMBL" id="WNKU01000001">
    <property type="protein sequence ID" value="MTV47639.1"/>
    <property type="molecule type" value="Genomic_DNA"/>
</dbReference>
<dbReference type="InterPro" id="IPR011009">
    <property type="entry name" value="Kinase-like_dom_sf"/>
</dbReference>
<dbReference type="CDD" id="cd14014">
    <property type="entry name" value="STKc_PknB_like"/>
    <property type="match status" value="1"/>
</dbReference>
<evidence type="ECO:0000259" key="10">
    <source>
        <dbReference type="PROSITE" id="PS50011"/>
    </source>
</evidence>